<dbReference type="PANTHER" id="PTHR30345:SF0">
    <property type="entry name" value="DNA DAMAGE-REPAIR_TOLERATION PROTEIN DRT102"/>
    <property type="match status" value="1"/>
</dbReference>
<comment type="similarity">
    <text evidence="1">Belongs to the LacAB/RpiB family.</text>
</comment>
<dbReference type="GO" id="GO:0019316">
    <property type="term" value="P:D-allose catabolic process"/>
    <property type="evidence" value="ECO:0007669"/>
    <property type="project" value="TreeGrafter"/>
</dbReference>
<dbReference type="GO" id="GO:0009052">
    <property type="term" value="P:pentose-phosphate shunt, non-oxidative branch"/>
    <property type="evidence" value="ECO:0007669"/>
    <property type="project" value="TreeGrafter"/>
</dbReference>
<dbReference type="NCBIfam" id="TIGR01120">
    <property type="entry name" value="rpiB"/>
    <property type="match status" value="1"/>
</dbReference>
<evidence type="ECO:0000256" key="2">
    <source>
        <dbReference type="ARBA" id="ARBA00023235"/>
    </source>
</evidence>
<proteinExistence type="inferred from homology"/>
<evidence type="ECO:0000256" key="3">
    <source>
        <dbReference type="PIRSR" id="PIRSR005384-1"/>
    </source>
</evidence>
<dbReference type="EMBL" id="DQVE01000038">
    <property type="protein sequence ID" value="HIP98437.1"/>
    <property type="molecule type" value="Genomic_DNA"/>
</dbReference>
<dbReference type="InterPro" id="IPR036569">
    <property type="entry name" value="RpiB_LacA_LacB_sf"/>
</dbReference>
<organism evidence="5 6">
    <name type="scientific">Aquifex aeolicus</name>
    <dbReference type="NCBI Taxonomy" id="63363"/>
    <lineage>
        <taxon>Bacteria</taxon>
        <taxon>Pseudomonadati</taxon>
        <taxon>Aquificota</taxon>
        <taxon>Aquificia</taxon>
        <taxon>Aquificales</taxon>
        <taxon>Aquificaceae</taxon>
        <taxon>Aquifex</taxon>
    </lineage>
</organism>
<dbReference type="Gene3D" id="3.40.1400.10">
    <property type="entry name" value="Sugar-phosphate isomerase, RpiB/LacA/LacB"/>
    <property type="match status" value="1"/>
</dbReference>
<evidence type="ECO:0000256" key="4">
    <source>
        <dbReference type="PIRSR" id="PIRSR005384-2"/>
    </source>
</evidence>
<dbReference type="InterPro" id="IPR004785">
    <property type="entry name" value="RpiB"/>
</dbReference>
<feature type="active site" description="Proton donor" evidence="3">
    <location>
        <position position="99"/>
    </location>
</feature>
<comment type="caution">
    <text evidence="5">The sequence shown here is derived from an EMBL/GenBank/DDBJ whole genome shotgun (WGS) entry which is preliminary data.</text>
</comment>
<evidence type="ECO:0000256" key="1">
    <source>
        <dbReference type="ARBA" id="ARBA00008754"/>
    </source>
</evidence>
<feature type="binding site" evidence="4">
    <location>
        <position position="137"/>
    </location>
    <ligand>
        <name>D-ribulose 5-phosphate</name>
        <dbReference type="ChEBI" id="CHEBI:58121"/>
    </ligand>
</feature>
<dbReference type="Pfam" id="PF02502">
    <property type="entry name" value="LacAB_rpiB"/>
    <property type="match status" value="1"/>
</dbReference>
<dbReference type="PANTHER" id="PTHR30345">
    <property type="entry name" value="RIBOSE-5-PHOSPHATE ISOMERASE B"/>
    <property type="match status" value="1"/>
</dbReference>
<dbReference type="EC" id="5.3.1.6" evidence="5"/>
<feature type="binding site" evidence="4">
    <location>
        <position position="110"/>
    </location>
    <ligand>
        <name>D-ribulose 5-phosphate</name>
        <dbReference type="ChEBI" id="CHEBI:58121"/>
    </ligand>
</feature>
<keyword evidence="2 5" id="KW-0413">Isomerase</keyword>
<protein>
    <submittedName>
        <fullName evidence="5">Ribose 5-phosphate isomerase B</fullName>
        <ecNumber evidence="5">5.3.1.6</ecNumber>
    </submittedName>
</protein>
<dbReference type="Proteomes" id="UP000606463">
    <property type="component" value="Unassembled WGS sequence"/>
</dbReference>
<gene>
    <name evidence="5" type="primary">rpiB</name>
    <name evidence="5" type="ORF">EYH37_03635</name>
</gene>
<dbReference type="SUPFAM" id="SSF89623">
    <property type="entry name" value="Ribose/Galactose isomerase RpiB/AlsB"/>
    <property type="match status" value="1"/>
</dbReference>
<feature type="binding site" evidence="4">
    <location>
        <begin position="9"/>
        <end position="10"/>
    </location>
    <ligand>
        <name>D-ribulose 5-phosphate</name>
        <dbReference type="ChEBI" id="CHEBI:58121"/>
    </ligand>
</feature>
<accession>A0A9D1CFS3</accession>
<dbReference type="NCBIfam" id="TIGR00689">
    <property type="entry name" value="rpiB_lacA_lacB"/>
    <property type="match status" value="1"/>
</dbReference>
<feature type="binding site" evidence="4">
    <location>
        <position position="133"/>
    </location>
    <ligand>
        <name>D-ribulose 5-phosphate</name>
        <dbReference type="ChEBI" id="CHEBI:58121"/>
    </ligand>
</feature>
<sequence length="151" mass="17108">MDKIAIGADHAGFKLKEFVKKLLREKGLEVVDVGTYNEERCHYPEYAKRVAKMVSQGEVYRGILICGSGIGMSIVANKFKGVRAALCHNIYSAKFSRLHNDSNILCLGGRVTGEDLTREIVEVWLSTPFEGGRHFQRLQFIEEIERENFRG</sequence>
<dbReference type="InterPro" id="IPR003500">
    <property type="entry name" value="RpiB_LacA_LacB"/>
</dbReference>
<reference evidence="5" key="1">
    <citation type="journal article" date="2020" name="ISME J.">
        <title>Gammaproteobacteria mediating utilization of methyl-, sulfur- and petroleum organic compounds in deep ocean hydrothermal plumes.</title>
        <authorList>
            <person name="Zhou Z."/>
            <person name="Liu Y."/>
            <person name="Pan J."/>
            <person name="Cron B.R."/>
            <person name="Toner B.M."/>
            <person name="Anantharaman K."/>
            <person name="Breier J.A."/>
            <person name="Dick G.J."/>
            <person name="Li M."/>
        </authorList>
    </citation>
    <scope>NUCLEOTIDE SEQUENCE</scope>
    <source>
        <strain evidence="5">SZUA-1501</strain>
    </source>
</reference>
<evidence type="ECO:0000313" key="6">
    <source>
        <dbReference type="Proteomes" id="UP000606463"/>
    </source>
</evidence>
<feature type="active site" description="Proton acceptor" evidence="3">
    <location>
        <position position="66"/>
    </location>
</feature>
<dbReference type="GO" id="GO:0004751">
    <property type="term" value="F:ribose-5-phosphate isomerase activity"/>
    <property type="evidence" value="ECO:0007669"/>
    <property type="project" value="UniProtKB-EC"/>
</dbReference>
<dbReference type="AlphaFoldDB" id="A0A9D1CFS3"/>
<name>A0A9D1CFS3_AQUAO</name>
<dbReference type="NCBIfam" id="NF004051">
    <property type="entry name" value="PRK05571.1"/>
    <property type="match status" value="1"/>
</dbReference>
<evidence type="ECO:0000313" key="5">
    <source>
        <dbReference type="EMBL" id="HIP98437.1"/>
    </source>
</evidence>
<feature type="binding site" evidence="4">
    <location>
        <begin position="67"/>
        <end position="71"/>
    </location>
    <ligand>
        <name>D-ribulose 5-phosphate</name>
        <dbReference type="ChEBI" id="CHEBI:58121"/>
    </ligand>
</feature>
<dbReference type="PIRSF" id="PIRSF005384">
    <property type="entry name" value="RpiB_LacA_B"/>
    <property type="match status" value="1"/>
</dbReference>
<feature type="binding site" evidence="4">
    <location>
        <position position="100"/>
    </location>
    <ligand>
        <name>D-ribulose 5-phosphate</name>
        <dbReference type="ChEBI" id="CHEBI:58121"/>
    </ligand>
</feature>